<accession>A0A8C4CGB6</accession>
<dbReference type="AlphaFoldDB" id="A0A8C4CGB6"/>
<keyword evidence="2" id="KW-1185">Reference proteome</keyword>
<dbReference type="Ensembl" id="ENSDCDT00010038142.1">
    <property type="protein sequence ID" value="ENSDCDP00010030756.1"/>
    <property type="gene ID" value="ENSDCDG00010019696.1"/>
</dbReference>
<dbReference type="Ensembl" id="ENSDCDT00010046581.1">
    <property type="protein sequence ID" value="ENSDCDP00010037073.1"/>
    <property type="gene ID" value="ENSDCDG00010024183.1"/>
</dbReference>
<evidence type="ECO:0000313" key="1">
    <source>
        <dbReference type="Ensembl" id="ENSDCDP00010037073.1"/>
    </source>
</evidence>
<reference evidence="1" key="2">
    <citation type="submission" date="2025-05" db="UniProtKB">
        <authorList>
            <consortium name="Ensembl"/>
        </authorList>
    </citation>
    <scope>IDENTIFICATION</scope>
</reference>
<protein>
    <submittedName>
        <fullName evidence="1">Uncharacterized protein</fullName>
    </submittedName>
</protein>
<gene>
    <name evidence="1" type="primary">CCS</name>
</gene>
<dbReference type="Proteomes" id="UP000694580">
    <property type="component" value="Chromosome 10"/>
</dbReference>
<proteinExistence type="predicted"/>
<organism evidence="1 2">
    <name type="scientific">Denticeps clupeoides</name>
    <name type="common">denticle herring</name>
    <dbReference type="NCBI Taxonomy" id="299321"/>
    <lineage>
        <taxon>Eukaryota</taxon>
        <taxon>Metazoa</taxon>
        <taxon>Chordata</taxon>
        <taxon>Craniata</taxon>
        <taxon>Vertebrata</taxon>
        <taxon>Euteleostomi</taxon>
        <taxon>Actinopterygii</taxon>
        <taxon>Neopterygii</taxon>
        <taxon>Teleostei</taxon>
        <taxon>Clupei</taxon>
        <taxon>Clupeiformes</taxon>
        <taxon>Denticipitoidei</taxon>
        <taxon>Denticipitidae</taxon>
        <taxon>Denticeps</taxon>
    </lineage>
</organism>
<dbReference type="AntiFam" id="ANF00149">
    <property type="entry name" value="Shadow ORF (opposite cshA)"/>
</dbReference>
<evidence type="ECO:0000313" key="2">
    <source>
        <dbReference type="Proteomes" id="UP000694580"/>
    </source>
</evidence>
<reference evidence="1 2" key="1">
    <citation type="submission" date="2020-06" db="EMBL/GenBank/DDBJ databases">
        <authorList>
            <consortium name="Wellcome Sanger Institute Data Sharing"/>
        </authorList>
    </citation>
    <scope>NUCLEOTIDE SEQUENCE [LARGE SCALE GENOMIC DNA]</scope>
</reference>
<name>A0A8C4CGB6_9TELE</name>
<sequence>MAEDHGLCDGDGAVNVAQRGELLLFAVAQDVVLLDVVQGLLFALQLDDVGVGHDPLGEPPHRVLERGGEEQHLAVPGQAGRFRRRSPLDADALVLVSLRGDHNVGLIEHENLDLLGVDELQLVAPVQDGARRADDDVLLNLLPSVREPRTFIAANGVGQLHFGIELSHLLDHLSQLFKRLDGVERGAGVSLQNLHLVGGVDQAASDQLVEQRLHGDVL</sequence>
<dbReference type="GeneTree" id="ENSGT01090000260288"/>